<organism evidence="2 3">
    <name type="scientific">Pycnococcus provasolii</name>
    <dbReference type="NCBI Taxonomy" id="41880"/>
    <lineage>
        <taxon>Eukaryota</taxon>
        <taxon>Viridiplantae</taxon>
        <taxon>Chlorophyta</taxon>
        <taxon>Pseudoscourfieldiophyceae</taxon>
        <taxon>Pseudoscourfieldiales</taxon>
        <taxon>Pycnococcaceae</taxon>
        <taxon>Pycnococcus</taxon>
    </lineage>
</organism>
<protein>
    <submittedName>
        <fullName evidence="2">Uncharacterized protein</fullName>
    </submittedName>
</protein>
<dbReference type="EMBL" id="BNJQ01000022">
    <property type="protein sequence ID" value="GHP08878.1"/>
    <property type="molecule type" value="Genomic_DNA"/>
</dbReference>
<evidence type="ECO:0000313" key="3">
    <source>
        <dbReference type="Proteomes" id="UP000660262"/>
    </source>
</evidence>
<evidence type="ECO:0000313" key="2">
    <source>
        <dbReference type="EMBL" id="GHP08878.1"/>
    </source>
</evidence>
<name>A0A830HPM8_9CHLO</name>
<feature type="region of interest" description="Disordered" evidence="1">
    <location>
        <begin position="54"/>
        <end position="74"/>
    </location>
</feature>
<dbReference type="AlphaFoldDB" id="A0A830HPM8"/>
<keyword evidence="3" id="KW-1185">Reference proteome</keyword>
<sequence length="281" mass="30086">MPAMSSLRLRGGDLNCLRGGRGGLNGNRDFACGGASRAPRLCFRARDCTSRRSSPSVTMMLGGGKGGSSYDGNDSASGGFHKHFGSSNNKKLPPLRFSKSQHATDVAFGPTPAPKWLKQSCGEQLLSHALQRLQDAPFFVFVKEDDEAHLAALHAPTDRAYLTHNTEGLFKARCRCQEEGDCFGHMLVAELFDARVMVDADDVALVAGGTVRVRYASGSAVKGSHLSYQAPRSFVISGRCCCEDSDCPTACYLATLFADGSTTIQPARLSEKLMAEVLLLG</sequence>
<gene>
    <name evidence="2" type="ORF">PPROV_000761500</name>
</gene>
<comment type="caution">
    <text evidence="2">The sequence shown here is derived from an EMBL/GenBank/DDBJ whole genome shotgun (WGS) entry which is preliminary data.</text>
</comment>
<reference evidence="2" key="1">
    <citation type="submission" date="2020-10" db="EMBL/GenBank/DDBJ databases">
        <title>Unveiling of a novel bifunctional photoreceptor, Dualchrome1, isolated from a cosmopolitan green alga.</title>
        <authorList>
            <person name="Suzuki S."/>
            <person name="Kawachi M."/>
        </authorList>
    </citation>
    <scope>NUCLEOTIDE SEQUENCE</scope>
    <source>
        <strain evidence="2">NIES 2893</strain>
    </source>
</reference>
<dbReference type="Proteomes" id="UP000660262">
    <property type="component" value="Unassembled WGS sequence"/>
</dbReference>
<proteinExistence type="predicted"/>
<evidence type="ECO:0000256" key="1">
    <source>
        <dbReference type="SAM" id="MobiDB-lite"/>
    </source>
</evidence>
<accession>A0A830HPM8</accession>